<feature type="region of interest" description="Disordered" evidence="1">
    <location>
        <begin position="1"/>
        <end position="38"/>
    </location>
</feature>
<dbReference type="AlphaFoldDB" id="B7P221"/>
<dbReference type="EMBL" id="ABJB010589870">
    <property type="status" value="NOT_ANNOTATED_CDS"/>
    <property type="molecule type" value="Genomic_DNA"/>
</dbReference>
<dbReference type="InParanoid" id="B7P221"/>
<dbReference type="VEuPathDB" id="VectorBase:ISCI016283"/>
<evidence type="ECO:0000313" key="3">
    <source>
        <dbReference type="EnsemblMetazoa" id="ISCW016283-PA"/>
    </source>
</evidence>
<proteinExistence type="predicted"/>
<evidence type="ECO:0000256" key="1">
    <source>
        <dbReference type="SAM" id="MobiDB-lite"/>
    </source>
</evidence>
<reference evidence="2 4" key="1">
    <citation type="submission" date="2008-03" db="EMBL/GenBank/DDBJ databases">
        <title>Annotation of Ixodes scapularis.</title>
        <authorList>
            <consortium name="Ixodes scapularis Genome Project Consortium"/>
            <person name="Caler E."/>
            <person name="Hannick L.I."/>
            <person name="Bidwell S."/>
            <person name="Joardar V."/>
            <person name="Thiagarajan M."/>
            <person name="Amedeo P."/>
            <person name="Galinsky K.J."/>
            <person name="Schobel S."/>
            <person name="Inman J."/>
            <person name="Hostetler J."/>
            <person name="Miller J."/>
            <person name="Hammond M."/>
            <person name="Megy K."/>
            <person name="Lawson D."/>
            <person name="Kodira C."/>
            <person name="Sutton G."/>
            <person name="Meyer J."/>
            <person name="Hill C.A."/>
            <person name="Birren B."/>
            <person name="Nene V."/>
            <person name="Collins F."/>
            <person name="Alarcon-Chaidez F."/>
            <person name="Wikel S."/>
            <person name="Strausberg R."/>
        </authorList>
    </citation>
    <scope>NUCLEOTIDE SEQUENCE [LARGE SCALE GENOMIC DNA]</scope>
    <source>
        <strain evidence="4">Wikel</strain>
        <strain evidence="2">Wikel colony</strain>
    </source>
</reference>
<gene>
    <name evidence="3" type="primary">8023458</name>
    <name evidence="2" type="ORF">IscW_ISCW016283</name>
</gene>
<reference evidence="3" key="2">
    <citation type="submission" date="2020-05" db="UniProtKB">
        <authorList>
            <consortium name="EnsemblMetazoa"/>
        </authorList>
    </citation>
    <scope>IDENTIFICATION</scope>
    <source>
        <strain evidence="3">wikel</strain>
    </source>
</reference>
<organism>
    <name type="scientific">Ixodes scapularis</name>
    <name type="common">Black-legged tick</name>
    <name type="synonym">Deer tick</name>
    <dbReference type="NCBI Taxonomy" id="6945"/>
    <lineage>
        <taxon>Eukaryota</taxon>
        <taxon>Metazoa</taxon>
        <taxon>Ecdysozoa</taxon>
        <taxon>Arthropoda</taxon>
        <taxon>Chelicerata</taxon>
        <taxon>Arachnida</taxon>
        <taxon>Acari</taxon>
        <taxon>Parasitiformes</taxon>
        <taxon>Ixodida</taxon>
        <taxon>Ixodoidea</taxon>
        <taxon>Ixodidae</taxon>
        <taxon>Ixodinae</taxon>
        <taxon>Ixodes</taxon>
    </lineage>
</organism>
<feature type="region of interest" description="Disordered" evidence="1">
    <location>
        <begin position="80"/>
        <end position="101"/>
    </location>
</feature>
<evidence type="ECO:0000313" key="4">
    <source>
        <dbReference type="Proteomes" id="UP000001555"/>
    </source>
</evidence>
<dbReference type="Proteomes" id="UP000001555">
    <property type="component" value="Unassembled WGS sequence"/>
</dbReference>
<dbReference type="HOGENOM" id="CLU_1418421_0_0_1"/>
<dbReference type="OrthoDB" id="8194883at2759"/>
<dbReference type="VEuPathDB" id="VectorBase:ISCP_031067"/>
<keyword evidence="4" id="KW-1185">Reference proteome</keyword>
<dbReference type="PaxDb" id="6945-B7P221"/>
<feature type="compositionally biased region" description="Basic residues" evidence="1">
    <location>
        <begin position="20"/>
        <end position="37"/>
    </location>
</feature>
<dbReference type="EnsemblMetazoa" id="ISCW016283-RA">
    <property type="protein sequence ID" value="ISCW016283-PA"/>
    <property type="gene ID" value="ISCW016283"/>
</dbReference>
<sequence length="192" mass="23127">FHYRRQILGVQGTRNTPVSKQHKRKASRNCSHRPAKRQRMDTDVFDLKLKALQRKRSQDFQKARQDLELNLGQLQSSIHQNQRRGDFQQGHGSHHRNHHRANTTPWDFRYYQQEEQRLHAQFVAHQDTIHQKYSAKENKLLSAREEVRRFDKFYVGLQQADPTLLTEEQLKEQLNMEKLLGQFRLWYKNAKD</sequence>
<evidence type="ECO:0000313" key="2">
    <source>
        <dbReference type="EMBL" id="EEC00644.1"/>
    </source>
</evidence>
<dbReference type="EMBL" id="DS619893">
    <property type="protein sequence ID" value="EEC00644.1"/>
    <property type="molecule type" value="Genomic_DNA"/>
</dbReference>
<feature type="compositionally biased region" description="Basic residues" evidence="1">
    <location>
        <begin position="92"/>
        <end position="101"/>
    </location>
</feature>
<name>B7P221_IXOSC</name>
<feature type="non-terminal residue" evidence="2">
    <location>
        <position position="1"/>
    </location>
</feature>
<accession>B7P221</accession>
<dbReference type="VEuPathDB" id="VectorBase:ISCW016283"/>
<protein>
    <submittedName>
        <fullName evidence="2 3">Uncharacterized protein</fullName>
    </submittedName>
</protein>